<dbReference type="InterPro" id="IPR056647">
    <property type="entry name" value="DUF7745"/>
</dbReference>
<gene>
    <name evidence="4" type="ORF">Golax_025690</name>
</gene>
<proteinExistence type="predicted"/>
<protein>
    <recommendedName>
        <fullName evidence="3">DUF7745 domain-containing protein</fullName>
    </recommendedName>
</protein>
<feature type="region of interest" description="Disordered" evidence="2">
    <location>
        <begin position="280"/>
        <end position="306"/>
    </location>
</feature>
<dbReference type="AlphaFoldDB" id="A0A7J9B309"/>
<name>A0A7J9B309_9ROSI</name>
<dbReference type="PANTHER" id="PTHR48200:SF1">
    <property type="entry name" value="AMINOTRANSFERASE-LIKE PLANT MOBILE DOMAIN-CONTAINING PROTEIN"/>
    <property type="match status" value="1"/>
</dbReference>
<feature type="coiled-coil region" evidence="1">
    <location>
        <begin position="203"/>
        <end position="244"/>
    </location>
</feature>
<organism evidence="4 5">
    <name type="scientific">Gossypium laxum</name>
    <dbReference type="NCBI Taxonomy" id="34288"/>
    <lineage>
        <taxon>Eukaryota</taxon>
        <taxon>Viridiplantae</taxon>
        <taxon>Streptophyta</taxon>
        <taxon>Embryophyta</taxon>
        <taxon>Tracheophyta</taxon>
        <taxon>Spermatophyta</taxon>
        <taxon>Magnoliopsida</taxon>
        <taxon>eudicotyledons</taxon>
        <taxon>Gunneridae</taxon>
        <taxon>Pentapetalae</taxon>
        <taxon>rosids</taxon>
        <taxon>malvids</taxon>
        <taxon>Malvales</taxon>
        <taxon>Malvaceae</taxon>
        <taxon>Malvoideae</taxon>
        <taxon>Gossypium</taxon>
    </lineage>
</organism>
<evidence type="ECO:0000313" key="5">
    <source>
        <dbReference type="Proteomes" id="UP000593574"/>
    </source>
</evidence>
<sequence>MIFPRALGYVDEAVSDLFDRLDKGVTPVPAILAETFRYLNACGWAGEGRFIGCAQLLLAWFHSHFWKTCQMKRLAVGSMTTPEYSGWWSKRINDNIPEPHLEGVRPMEEYLQLEEEKRHLRLDAGVQKLEAKKLRKGKNKAKEDLDSLKTNYKKLHLSIRTAGLGKTSEQWPQEIQEERNIADRWERKFHEAKYTNCNSAVELRASLNKIEEMKGNIEELESALKSCELRVELLEVNEERWKEQLHHSHNQIRNIDYIMGMNVAQIWELTQLLAEGVDKGKGPMANPGEDSEDSLYPSGFTPPNLQTEAEIYPRRPSSQLGLNNFRPMFQCQ</sequence>
<dbReference type="Pfam" id="PF24924">
    <property type="entry name" value="DUF7745"/>
    <property type="match status" value="1"/>
</dbReference>
<evidence type="ECO:0000256" key="2">
    <source>
        <dbReference type="SAM" id="MobiDB-lite"/>
    </source>
</evidence>
<keyword evidence="1" id="KW-0175">Coiled coil</keyword>
<feature type="domain" description="DUF7745" evidence="3">
    <location>
        <begin position="2"/>
        <end position="71"/>
    </location>
</feature>
<accession>A0A7J9B309</accession>
<dbReference type="EMBL" id="JABEZV010446760">
    <property type="protein sequence ID" value="MBA0730711.1"/>
    <property type="molecule type" value="Genomic_DNA"/>
</dbReference>
<feature type="coiled-coil region" evidence="1">
    <location>
        <begin position="131"/>
        <end position="158"/>
    </location>
</feature>
<dbReference type="PANTHER" id="PTHR48200">
    <property type="entry name" value="PROTEIN, PUTATIVE-RELATED"/>
    <property type="match status" value="1"/>
</dbReference>
<reference evidence="4 5" key="1">
    <citation type="journal article" date="2019" name="Genome Biol. Evol.">
        <title>Insights into the evolution of the New World diploid cottons (Gossypium, subgenus Houzingenia) based on genome sequencing.</title>
        <authorList>
            <person name="Grover C.E."/>
            <person name="Arick M.A. 2nd"/>
            <person name="Thrash A."/>
            <person name="Conover J.L."/>
            <person name="Sanders W.S."/>
            <person name="Peterson D.G."/>
            <person name="Frelichowski J.E."/>
            <person name="Scheffler J.A."/>
            <person name="Scheffler B.E."/>
            <person name="Wendel J.F."/>
        </authorList>
    </citation>
    <scope>NUCLEOTIDE SEQUENCE [LARGE SCALE GENOMIC DNA]</scope>
    <source>
        <strain evidence="4">4</strain>
        <tissue evidence="4">Leaf</tissue>
    </source>
</reference>
<keyword evidence="5" id="KW-1185">Reference proteome</keyword>
<evidence type="ECO:0000259" key="3">
    <source>
        <dbReference type="Pfam" id="PF24924"/>
    </source>
</evidence>
<evidence type="ECO:0000256" key="1">
    <source>
        <dbReference type="SAM" id="Coils"/>
    </source>
</evidence>
<comment type="caution">
    <text evidence="4">The sequence shown here is derived from an EMBL/GenBank/DDBJ whole genome shotgun (WGS) entry which is preliminary data.</text>
</comment>
<evidence type="ECO:0000313" key="4">
    <source>
        <dbReference type="EMBL" id="MBA0730711.1"/>
    </source>
</evidence>
<dbReference type="Proteomes" id="UP000593574">
    <property type="component" value="Unassembled WGS sequence"/>
</dbReference>